<feature type="transmembrane region" description="Helical" evidence="1">
    <location>
        <begin position="14"/>
        <end position="36"/>
    </location>
</feature>
<dbReference type="HOGENOM" id="CLU_1825252_0_0_1"/>
<evidence type="ECO:0000313" key="2">
    <source>
        <dbReference type="EMBL" id="EJW02042.1"/>
    </source>
</evidence>
<gene>
    <name evidence="2" type="ORF">EDEG_03505</name>
</gene>
<keyword evidence="1" id="KW-0472">Membrane</keyword>
<organism evidence="2 3">
    <name type="scientific">Edhazardia aedis (strain USNM 41457)</name>
    <name type="common">Microsporidian parasite</name>
    <dbReference type="NCBI Taxonomy" id="1003232"/>
    <lineage>
        <taxon>Eukaryota</taxon>
        <taxon>Fungi</taxon>
        <taxon>Fungi incertae sedis</taxon>
        <taxon>Microsporidia</taxon>
        <taxon>Edhazardia</taxon>
    </lineage>
</organism>
<keyword evidence="1" id="KW-0812">Transmembrane</keyword>
<dbReference type="InParanoid" id="J9DL09"/>
<protein>
    <submittedName>
        <fullName evidence="2">Uncharacterized protein</fullName>
    </submittedName>
</protein>
<dbReference type="VEuPathDB" id="MicrosporidiaDB:EDEG_03505"/>
<proteinExistence type="predicted"/>
<accession>J9DL09</accession>
<reference evidence="3" key="2">
    <citation type="submission" date="2015-07" db="EMBL/GenBank/DDBJ databases">
        <title>Contrasting host-pathogen interactions and genome evolution in two generalist and specialist microsporidian pathogens of mosquitoes.</title>
        <authorList>
            <consortium name="The Broad Institute Genomics Platform"/>
            <consortium name="The Broad Institute Genome Sequencing Center for Infectious Disease"/>
            <person name="Cuomo C.A."/>
            <person name="Sanscrainte N.D."/>
            <person name="Goldberg J.M."/>
            <person name="Heiman D."/>
            <person name="Young S."/>
            <person name="Zeng Q."/>
            <person name="Becnel J.J."/>
            <person name="Birren B.W."/>
        </authorList>
    </citation>
    <scope>NUCLEOTIDE SEQUENCE [LARGE SCALE GENOMIC DNA]</scope>
    <source>
        <strain evidence="3">USNM 41457</strain>
    </source>
</reference>
<feature type="transmembrane region" description="Helical" evidence="1">
    <location>
        <begin position="112"/>
        <end position="136"/>
    </location>
</feature>
<feature type="transmembrane region" description="Helical" evidence="1">
    <location>
        <begin position="56"/>
        <end position="81"/>
    </location>
</feature>
<dbReference type="AlphaFoldDB" id="J9DL09"/>
<dbReference type="EMBL" id="AFBI03000094">
    <property type="protein sequence ID" value="EJW02042.1"/>
    <property type="molecule type" value="Genomic_DNA"/>
</dbReference>
<reference evidence="2 3" key="1">
    <citation type="submission" date="2011-08" db="EMBL/GenBank/DDBJ databases">
        <authorList>
            <person name="Liu Z.J."/>
            <person name="Shi F.L."/>
            <person name="Lu J.Q."/>
            <person name="Li M."/>
            <person name="Wang Z.L."/>
        </authorList>
    </citation>
    <scope>NUCLEOTIDE SEQUENCE [LARGE SCALE GENOMIC DNA]</scope>
    <source>
        <strain evidence="2 3">USNM 41457</strain>
    </source>
</reference>
<keyword evidence="3" id="KW-1185">Reference proteome</keyword>
<keyword evidence="1" id="KW-1133">Transmembrane helix</keyword>
<evidence type="ECO:0000256" key="1">
    <source>
        <dbReference type="SAM" id="Phobius"/>
    </source>
</evidence>
<sequence length="141" mass="17316">MNQKKYMLSLKSKYNYLISHIFFTNLGIFVYVFIPLRSKKLICWFLKMNTKTYFCVYLSINALISYYIIFPQFIITIRWYAYRFQIYQNKSYNKKIKPQLNSNHDKTFIISFLYKCCFLNIFSNKKIIFLCFYVIFSNFLL</sequence>
<name>J9DL09_EDHAE</name>
<evidence type="ECO:0000313" key="3">
    <source>
        <dbReference type="Proteomes" id="UP000003163"/>
    </source>
</evidence>
<dbReference type="Proteomes" id="UP000003163">
    <property type="component" value="Unassembled WGS sequence"/>
</dbReference>
<comment type="caution">
    <text evidence="2">The sequence shown here is derived from an EMBL/GenBank/DDBJ whole genome shotgun (WGS) entry which is preliminary data.</text>
</comment>